<accession>A0AAV9W672</accession>
<organism evidence="4 5">
    <name type="scientific">Arthrobotrys musiformis</name>
    <dbReference type="NCBI Taxonomy" id="47236"/>
    <lineage>
        <taxon>Eukaryota</taxon>
        <taxon>Fungi</taxon>
        <taxon>Dikarya</taxon>
        <taxon>Ascomycota</taxon>
        <taxon>Pezizomycotina</taxon>
        <taxon>Orbiliomycetes</taxon>
        <taxon>Orbiliales</taxon>
        <taxon>Orbiliaceae</taxon>
        <taxon>Arthrobotrys</taxon>
    </lineage>
</organism>
<evidence type="ECO:0000256" key="2">
    <source>
        <dbReference type="SAM" id="Phobius"/>
    </source>
</evidence>
<keyword evidence="2" id="KW-0812">Transmembrane</keyword>
<reference evidence="4 5" key="1">
    <citation type="submission" date="2023-08" db="EMBL/GenBank/DDBJ databases">
        <authorList>
            <person name="Palmer J.M."/>
        </authorList>
    </citation>
    <scope>NUCLEOTIDE SEQUENCE [LARGE SCALE GENOMIC DNA]</scope>
    <source>
        <strain evidence="4 5">TWF481</strain>
    </source>
</reference>
<gene>
    <name evidence="4" type="ORF">TWF481_009544</name>
</gene>
<evidence type="ECO:0000256" key="3">
    <source>
        <dbReference type="SAM" id="SignalP"/>
    </source>
</evidence>
<feature type="transmembrane region" description="Helical" evidence="2">
    <location>
        <begin position="361"/>
        <end position="385"/>
    </location>
</feature>
<feature type="chain" id="PRO_5043956594" description="Extracellular membrane protein CFEM domain-containing protein" evidence="3">
    <location>
        <begin position="24"/>
        <end position="443"/>
    </location>
</feature>
<keyword evidence="2" id="KW-1133">Transmembrane helix</keyword>
<name>A0AAV9W672_9PEZI</name>
<dbReference type="AlphaFoldDB" id="A0AAV9W672"/>
<dbReference type="EMBL" id="JAVHJL010000006">
    <property type="protein sequence ID" value="KAK6501717.1"/>
    <property type="molecule type" value="Genomic_DNA"/>
</dbReference>
<evidence type="ECO:0000313" key="5">
    <source>
        <dbReference type="Proteomes" id="UP001370758"/>
    </source>
</evidence>
<feature type="region of interest" description="Disordered" evidence="1">
    <location>
        <begin position="308"/>
        <end position="356"/>
    </location>
</feature>
<sequence length="443" mass="45643">MAPLHILAYTLSISLNLVAFATAHTSQAKLFASNAIANLARITPAPTIPPLKRRQNNEAVAICSSYRTFLTCEGEFSTIYPLCACYTSNTFAGPYIDGLAQTCSSYLSSVSGSSVAAPFASFTSFCASAGDVAASLSSTIISCQSVNSRDRDCATQSSNLELYGTLSARAACACYTGTTFSGSKNDAWASTCYQKASIASNPFASTIREFTAICSSLGDVRASARDLSANYGQFETVFSSCSSDTAGFGSLPASEQASCLCYSGSNWIAAEADNAVGTCLRYASSNFQHRVSLYSPYEGLCSSAGDVRAEARTTRGSDSPTTGPSPSPTAPSDGPTSTGPSTSDSNTPQENNSSSGLSGGALAGAIVGAIGGTALIAGVGFFLFFRGRRPWNKPVPPPAGYGGMDGDGAVGGIEQEIGGIADKNEYQSAPIPPPPMAWGQPMR</sequence>
<feature type="region of interest" description="Disordered" evidence="1">
    <location>
        <begin position="424"/>
        <end position="443"/>
    </location>
</feature>
<evidence type="ECO:0000313" key="4">
    <source>
        <dbReference type="EMBL" id="KAK6501717.1"/>
    </source>
</evidence>
<keyword evidence="2" id="KW-0472">Membrane</keyword>
<keyword evidence="3" id="KW-0732">Signal</keyword>
<proteinExistence type="predicted"/>
<protein>
    <recommendedName>
        <fullName evidence="6">Extracellular membrane protein CFEM domain-containing protein</fullName>
    </recommendedName>
</protein>
<evidence type="ECO:0008006" key="6">
    <source>
        <dbReference type="Google" id="ProtNLM"/>
    </source>
</evidence>
<feature type="compositionally biased region" description="Low complexity" evidence="1">
    <location>
        <begin position="330"/>
        <end position="348"/>
    </location>
</feature>
<evidence type="ECO:0000256" key="1">
    <source>
        <dbReference type="SAM" id="MobiDB-lite"/>
    </source>
</evidence>
<dbReference type="Proteomes" id="UP001370758">
    <property type="component" value="Unassembled WGS sequence"/>
</dbReference>
<feature type="signal peptide" evidence="3">
    <location>
        <begin position="1"/>
        <end position="23"/>
    </location>
</feature>
<keyword evidence="5" id="KW-1185">Reference proteome</keyword>
<comment type="caution">
    <text evidence="4">The sequence shown here is derived from an EMBL/GenBank/DDBJ whole genome shotgun (WGS) entry which is preliminary data.</text>
</comment>